<dbReference type="eggNOG" id="ENOG5031C0E">
    <property type="taxonomic scope" value="Bacteria"/>
</dbReference>
<feature type="compositionally biased region" description="Polar residues" evidence="1">
    <location>
        <begin position="57"/>
        <end position="68"/>
    </location>
</feature>
<feature type="chain" id="PRO_5001656295" evidence="2">
    <location>
        <begin position="28"/>
        <end position="249"/>
    </location>
</feature>
<gene>
    <name evidence="3" type="ORF">RG540_PA01610</name>
</gene>
<keyword evidence="4" id="KW-1185">Reference proteome</keyword>
<evidence type="ECO:0000313" key="3">
    <source>
        <dbReference type="EMBL" id="CDN50840.1"/>
    </source>
</evidence>
<feature type="region of interest" description="Disordered" evidence="1">
    <location>
        <begin position="56"/>
        <end position="76"/>
    </location>
</feature>
<dbReference type="AlphaFoldDB" id="A0A068T070"/>
<dbReference type="HOGENOM" id="CLU_095600_0_0_5"/>
<dbReference type="RefSeq" id="WP_157884671.1">
    <property type="nucleotide sequence ID" value="NZ_HG938354.1"/>
</dbReference>
<protein>
    <submittedName>
        <fullName evidence="3">Uncharacterized protein</fullName>
    </submittedName>
</protein>
<proteinExistence type="predicted"/>
<dbReference type="InterPro" id="IPR046505">
    <property type="entry name" value="DUF6683"/>
</dbReference>
<evidence type="ECO:0000256" key="1">
    <source>
        <dbReference type="SAM" id="MobiDB-lite"/>
    </source>
</evidence>
<evidence type="ECO:0000256" key="2">
    <source>
        <dbReference type="SAM" id="SignalP"/>
    </source>
</evidence>
<dbReference type="OrthoDB" id="7563604at2"/>
<sequence>MRANARYLAILLAGLTVLGAGNVPARADFSGPLSPGAFEATLNMGPIAETLCRQMQRKGNQAPASATPETARPVRPDSFRYVPSKARRTANLAGFVAKSRAADPKGADDLAKLVASRDIIEEMRTPLAKYGLRIDNLADAYTVWWIGAWQATRGSTDDPSQAATAAVKQQVMRTMASVPEFANANDSLKQSMSEALFMQALLLGVGLEQAKDNAAQTKAIGRAAAEGARGMGLDLASMTLTDEGFKPAD</sequence>
<feature type="signal peptide" evidence="2">
    <location>
        <begin position="1"/>
        <end position="27"/>
    </location>
</feature>
<dbReference type="Pfam" id="PF20388">
    <property type="entry name" value="DUF6683"/>
    <property type="match status" value="1"/>
</dbReference>
<reference evidence="4" key="1">
    <citation type="journal article" date="2014" name="BMC Genomics">
        <title>Genome sequencing of two Neorhizobium galegae strains reveals a noeT gene responsible for the unusual acetylation of the nodulation factors.</title>
        <authorList>
            <person name="Osterman J."/>
            <person name="Marsh J."/>
            <person name="Laine P.K."/>
            <person name="Zeng Z."/>
            <person name="Alatalo E."/>
            <person name="Sullivan J.T."/>
            <person name="Young J.P."/>
            <person name="Thomas-Oates J."/>
            <person name="Paulin L."/>
            <person name="Lindstrom K."/>
        </authorList>
    </citation>
    <scope>NUCLEOTIDE SEQUENCE [LARGE SCALE GENOMIC DNA]</scope>
    <source>
        <strain evidence="4">HAMBI 540</strain>
    </source>
</reference>
<dbReference type="EMBL" id="HG938354">
    <property type="protein sequence ID" value="CDN50840.1"/>
    <property type="molecule type" value="Genomic_DNA"/>
</dbReference>
<accession>A0A068T070</accession>
<organism evidence="3 4">
    <name type="scientific">Neorhizobium galegae bv. orientalis str. HAMBI 540</name>
    <dbReference type="NCBI Taxonomy" id="1028800"/>
    <lineage>
        <taxon>Bacteria</taxon>
        <taxon>Pseudomonadati</taxon>
        <taxon>Pseudomonadota</taxon>
        <taxon>Alphaproteobacteria</taxon>
        <taxon>Hyphomicrobiales</taxon>
        <taxon>Rhizobiaceae</taxon>
        <taxon>Rhizobium/Agrobacterium group</taxon>
        <taxon>Neorhizobium</taxon>
    </lineage>
</organism>
<dbReference type="PATRIC" id="fig|1028800.3.peg.4770"/>
<dbReference type="GeneID" id="24260549"/>
<evidence type="ECO:0000313" key="4">
    <source>
        <dbReference type="Proteomes" id="UP000028181"/>
    </source>
</evidence>
<dbReference type="Proteomes" id="UP000028181">
    <property type="component" value="Plasmid pHAMBI540a"/>
</dbReference>
<geneLocation type="plasmid" evidence="4">
    <name>II</name>
</geneLocation>
<name>A0A068T070_NEOGA</name>
<keyword evidence="2" id="KW-0732">Signal</keyword>
<keyword evidence="3" id="KW-0614">Plasmid</keyword>
<dbReference type="KEGG" id="ngg:RG540_PA01610"/>